<protein>
    <submittedName>
        <fullName evidence="1">Uncharacterized protein</fullName>
    </submittedName>
</protein>
<proteinExistence type="predicted"/>
<gene>
    <name evidence="1" type="ORF">GCM10010911_41420</name>
</gene>
<sequence>MNNRELLKGIPAEHTRFIKLANDKGHNSVWDFVRAPDGRFYLSICGEDEQPLSALLYEYYPKTGGTRLIFDLEKVWIVSPAEMPPSKIHTSIDFLPDGKLIMTTHNTAPAPGHKRWLYEQHYEHPWEGFPGSIVIIADPDTNDVNIRGIPVPRESLYGGVLGDNPDYYYFLGYMRGHFYRLDLRTNEVKDYGKVSEFSSCRLIKDDAGRIYGGSYTGSLWRLDPVKDEIEDLKIYFESPHGTKYRRQFIYGLKSPRGTLFLTDNVDGELIELHPETLEVIRHGYIHLRPEQPRNPVVGYAVGGFAADDNFVLYYGLETFHGNDIMRLARWDILGGGEPENLGLIAPDGKQSHYVCEMLFDDDGWLHIVDVCGEYSPYILAVDVGKLAQIQESGSEWELQPENPAALDSKPDPAVEPNMHMNENSQYFMHMEAGKIRTLPLHRHIGWKNSSVKHMSLSEGTIQCISGTDAVYLLAGDDFSDHWDQPVVLYGQGCPRSCIQLHPGGTAILTSDNSLLVADLNHASIDKIIRLPMEQTWDRIVCRQDEAALVISDADGRLAVIRIADGSVSLLQGVRLAATDAHVIPLDEALLLLSGENDRLIVYDTAHMKSDPLEIAAPSIRGRAFQAVVTGGIVMGDGSVAAGTRDGLFFLISADLSSTTSFGRLYSAGGLRDFISFRNDIVGIYGDERDAGHVFYFSPQRGFVDLGRPRVIKDNSRLVHIDSEWASIHHIACLAYSTENDLLCVASAERYGCVIRYRNVVTDWS</sequence>
<dbReference type="EMBL" id="BMHP01000003">
    <property type="protein sequence ID" value="GGD79083.1"/>
    <property type="molecule type" value="Genomic_DNA"/>
</dbReference>
<dbReference type="InterPro" id="IPR011047">
    <property type="entry name" value="Quinoprotein_ADH-like_sf"/>
</dbReference>
<reference evidence="1" key="2">
    <citation type="submission" date="2020-09" db="EMBL/GenBank/DDBJ databases">
        <authorList>
            <person name="Sun Q."/>
            <person name="Zhou Y."/>
        </authorList>
    </citation>
    <scope>NUCLEOTIDE SEQUENCE</scope>
    <source>
        <strain evidence="1">CGMCC 1.15178</strain>
    </source>
</reference>
<evidence type="ECO:0000313" key="2">
    <source>
        <dbReference type="Proteomes" id="UP000612456"/>
    </source>
</evidence>
<reference evidence="1" key="1">
    <citation type="journal article" date="2014" name="Int. J. Syst. Evol. Microbiol.">
        <title>Complete genome sequence of Corynebacterium casei LMG S-19264T (=DSM 44701T), isolated from a smear-ripened cheese.</title>
        <authorList>
            <consortium name="US DOE Joint Genome Institute (JGI-PGF)"/>
            <person name="Walter F."/>
            <person name="Albersmeier A."/>
            <person name="Kalinowski J."/>
            <person name="Ruckert C."/>
        </authorList>
    </citation>
    <scope>NUCLEOTIDE SEQUENCE</scope>
    <source>
        <strain evidence="1">CGMCC 1.15178</strain>
    </source>
</reference>
<name>A0A917DYA8_9BACL</name>
<accession>A0A917DYA8</accession>
<dbReference type="SUPFAM" id="SSF50998">
    <property type="entry name" value="Quinoprotein alcohol dehydrogenase-like"/>
    <property type="match status" value="1"/>
</dbReference>
<comment type="caution">
    <text evidence="1">The sequence shown here is derived from an EMBL/GenBank/DDBJ whole genome shotgun (WGS) entry which is preliminary data.</text>
</comment>
<evidence type="ECO:0000313" key="1">
    <source>
        <dbReference type="EMBL" id="GGD79083.1"/>
    </source>
</evidence>
<dbReference type="RefSeq" id="WP_188994476.1">
    <property type="nucleotide sequence ID" value="NZ_BMHP01000003.1"/>
</dbReference>
<organism evidence="1 2">
    <name type="scientific">Paenibacillus nasutitermitis</name>
    <dbReference type="NCBI Taxonomy" id="1652958"/>
    <lineage>
        <taxon>Bacteria</taxon>
        <taxon>Bacillati</taxon>
        <taxon>Bacillota</taxon>
        <taxon>Bacilli</taxon>
        <taxon>Bacillales</taxon>
        <taxon>Paenibacillaceae</taxon>
        <taxon>Paenibacillus</taxon>
    </lineage>
</organism>
<keyword evidence="2" id="KW-1185">Reference proteome</keyword>
<dbReference type="SUPFAM" id="SSF101898">
    <property type="entry name" value="NHL repeat"/>
    <property type="match status" value="1"/>
</dbReference>
<dbReference type="Proteomes" id="UP000612456">
    <property type="component" value="Unassembled WGS sequence"/>
</dbReference>
<dbReference type="AlphaFoldDB" id="A0A917DYA8"/>